<protein>
    <submittedName>
        <fullName evidence="1">Uncharacterized protein</fullName>
    </submittedName>
</protein>
<dbReference type="EMBL" id="GBRH01172600">
    <property type="protein sequence ID" value="JAE25296.1"/>
    <property type="molecule type" value="Transcribed_RNA"/>
</dbReference>
<sequence length="13" mass="1553">MLLLSTTNSKWRC</sequence>
<accession>A0A0A9GRX1</accession>
<evidence type="ECO:0000313" key="1">
    <source>
        <dbReference type="EMBL" id="JAE25296.1"/>
    </source>
</evidence>
<organism evidence="1">
    <name type="scientific">Arundo donax</name>
    <name type="common">Giant reed</name>
    <name type="synonym">Donax arundinaceus</name>
    <dbReference type="NCBI Taxonomy" id="35708"/>
    <lineage>
        <taxon>Eukaryota</taxon>
        <taxon>Viridiplantae</taxon>
        <taxon>Streptophyta</taxon>
        <taxon>Embryophyta</taxon>
        <taxon>Tracheophyta</taxon>
        <taxon>Spermatophyta</taxon>
        <taxon>Magnoliopsida</taxon>
        <taxon>Liliopsida</taxon>
        <taxon>Poales</taxon>
        <taxon>Poaceae</taxon>
        <taxon>PACMAD clade</taxon>
        <taxon>Arundinoideae</taxon>
        <taxon>Arundineae</taxon>
        <taxon>Arundo</taxon>
    </lineage>
</organism>
<name>A0A0A9GRX1_ARUDO</name>
<proteinExistence type="predicted"/>
<reference evidence="1" key="1">
    <citation type="submission" date="2014-09" db="EMBL/GenBank/DDBJ databases">
        <authorList>
            <person name="Magalhaes I.L.F."/>
            <person name="Oliveira U."/>
            <person name="Santos F.R."/>
            <person name="Vidigal T.H.D.A."/>
            <person name="Brescovit A.D."/>
            <person name="Santos A.J."/>
        </authorList>
    </citation>
    <scope>NUCLEOTIDE SEQUENCE</scope>
    <source>
        <tissue evidence="1">Shoot tissue taken approximately 20 cm above the soil surface</tissue>
    </source>
</reference>
<reference evidence="1" key="2">
    <citation type="journal article" date="2015" name="Data Brief">
        <title>Shoot transcriptome of the giant reed, Arundo donax.</title>
        <authorList>
            <person name="Barrero R.A."/>
            <person name="Guerrero F.D."/>
            <person name="Moolhuijzen P."/>
            <person name="Goolsby J.A."/>
            <person name="Tidwell J."/>
            <person name="Bellgard S.E."/>
            <person name="Bellgard M.I."/>
        </authorList>
    </citation>
    <scope>NUCLEOTIDE SEQUENCE</scope>
    <source>
        <tissue evidence="1">Shoot tissue taken approximately 20 cm above the soil surface</tissue>
    </source>
</reference>